<sequence>MSESRYTPAKAAYVETRTGTPAPASWGVLDNETGLFAPFGFTSRDGAEFAAGRVAELPDAGWDFVEPLDLVTEEAPAPRFEWIEAVYTEANGASETAFGAVDNELNRFYPFSDVANDPDASGFVADLAMHPEGKYSFAQSFTRAN</sequence>
<reference evidence="1 2" key="1">
    <citation type="submission" date="2023-08" db="EMBL/GenBank/DDBJ databases">
        <authorList>
            <person name="Bearden H.B."/>
            <person name="Frey A.C."/>
            <person name="Joo S.-Y."/>
            <person name="Kamran I.N."/>
            <person name="Lloyd G.E."/>
            <person name="Ohms H.J."/>
            <person name="Prayaga B.S."/>
            <person name="Spencer A.M."/>
            <person name="Gunewardana D.V."/>
            <person name="Tuisl T.J."/>
            <person name="Uhde A.K."/>
            <person name="Van-Hees R.D."/>
            <person name="Walther L.D."/>
            <person name="Wang S.Y."/>
            <person name="Woods E.A."/>
            <person name="Yates E.K."/>
            <person name="Khan H.A."/>
            <person name="Gomez J.L."/>
            <person name="Wire N.L."/>
            <person name="Adair T.L."/>
            <person name="Washington J.M."/>
            <person name="Ko C."/>
            <person name="Russell D.A."/>
            <person name="Jacobs-Sera D."/>
            <person name="Hatfull G.F."/>
        </authorList>
    </citation>
    <scope>NUCLEOTIDE SEQUENCE [LARGE SCALE GENOMIC DNA]</scope>
</reference>
<name>A0AA96KKN8_9CAUD</name>
<dbReference type="EMBL" id="OR521060">
    <property type="protein sequence ID" value="WNO26071.1"/>
    <property type="molecule type" value="Genomic_DNA"/>
</dbReference>
<proteinExistence type="predicted"/>
<gene>
    <name evidence="1" type="primary">52</name>
    <name evidence="1" type="ORF">SEA_WILDWEST_52</name>
</gene>
<evidence type="ECO:0000313" key="2">
    <source>
        <dbReference type="Proteomes" id="UP001302726"/>
    </source>
</evidence>
<organism evidence="1 2">
    <name type="scientific">Arthrobacter phage Wildwest</name>
    <dbReference type="NCBI Taxonomy" id="3051767"/>
    <lineage>
        <taxon>Viruses</taxon>
        <taxon>Duplodnaviria</taxon>
        <taxon>Heunggongvirae</taxon>
        <taxon>Uroviricota</taxon>
        <taxon>Caudoviricetes</taxon>
        <taxon>Casidaviridae</taxon>
        <taxon>Manhattanvirus</taxon>
        <taxon>Manhattanvirus wildwest</taxon>
    </lineage>
</organism>
<keyword evidence="2" id="KW-1185">Reference proteome</keyword>
<accession>A0AA96KKN8</accession>
<evidence type="ECO:0000313" key="1">
    <source>
        <dbReference type="EMBL" id="WNO26071.1"/>
    </source>
</evidence>
<dbReference type="Proteomes" id="UP001302726">
    <property type="component" value="Segment"/>
</dbReference>
<protein>
    <submittedName>
        <fullName evidence="1">Uncharacterized protein</fullName>
    </submittedName>
</protein>